<feature type="chain" id="PRO_5040835224" evidence="3">
    <location>
        <begin position="21"/>
        <end position="272"/>
    </location>
</feature>
<keyword evidence="2 4" id="KW-0378">Hydrolase</keyword>
<keyword evidence="5" id="KW-1185">Reference proteome</keyword>
<dbReference type="InterPro" id="IPR052558">
    <property type="entry name" value="Siderophore_Hydrolase_D"/>
</dbReference>
<evidence type="ECO:0000256" key="3">
    <source>
        <dbReference type="SAM" id="SignalP"/>
    </source>
</evidence>
<protein>
    <submittedName>
        <fullName evidence="4">Alpha/beta hydrolase-fold protein</fullName>
    </submittedName>
</protein>
<feature type="signal peptide" evidence="3">
    <location>
        <begin position="1"/>
        <end position="20"/>
    </location>
</feature>
<proteinExistence type="inferred from homology"/>
<dbReference type="Gene3D" id="3.40.50.1820">
    <property type="entry name" value="alpha/beta hydrolase"/>
    <property type="match status" value="1"/>
</dbReference>
<name>A0A9X2HP00_9SPHN</name>
<organism evidence="4 5">
    <name type="scientific">Sphingomonas tagetis</name>
    <dbReference type="NCBI Taxonomy" id="2949092"/>
    <lineage>
        <taxon>Bacteria</taxon>
        <taxon>Pseudomonadati</taxon>
        <taxon>Pseudomonadota</taxon>
        <taxon>Alphaproteobacteria</taxon>
        <taxon>Sphingomonadales</taxon>
        <taxon>Sphingomonadaceae</taxon>
        <taxon>Sphingomonas</taxon>
    </lineage>
</organism>
<evidence type="ECO:0000313" key="5">
    <source>
        <dbReference type="Proteomes" id="UP001139451"/>
    </source>
</evidence>
<dbReference type="PANTHER" id="PTHR40841">
    <property type="entry name" value="SIDEROPHORE TRIACETYLFUSARININE C ESTERASE"/>
    <property type="match status" value="1"/>
</dbReference>
<dbReference type="InterPro" id="IPR000801">
    <property type="entry name" value="Esterase-like"/>
</dbReference>
<dbReference type="InterPro" id="IPR029058">
    <property type="entry name" value="AB_hydrolase_fold"/>
</dbReference>
<dbReference type="PANTHER" id="PTHR40841:SF2">
    <property type="entry name" value="SIDEROPHORE-DEGRADING ESTERASE (EUROFUNG)"/>
    <property type="match status" value="1"/>
</dbReference>
<sequence length="272" mass="29997">MRLILTLMLALAGLVPAAAAQRGQPVQRAELWNSEQFVVHSKILDRDFLIQVAKPFGPVKGKVPAVYITDGNMLFSTAAGIIASSAGKESTAPAYYVGIGYPEQDRERWYRDRSQHLTHVDMKAAIATGNGARFAQFVIKELQPLIEKRYPVDPARNVLVGYSFGGLFATNVLLRHPEAFETYLLGSPSIWAQPKLLEMAKAFESAASPKRVFIAIGGEEKPFMLAKELHAALDRPGNGVTLRYWSVPDENHMTVPPAFLSRALRFALPPQP</sequence>
<evidence type="ECO:0000256" key="1">
    <source>
        <dbReference type="ARBA" id="ARBA00005622"/>
    </source>
</evidence>
<comment type="similarity">
    <text evidence="1">Belongs to the esterase D family.</text>
</comment>
<evidence type="ECO:0000313" key="4">
    <source>
        <dbReference type="EMBL" id="MCP3731134.1"/>
    </source>
</evidence>
<dbReference type="Proteomes" id="UP001139451">
    <property type="component" value="Unassembled WGS sequence"/>
</dbReference>
<gene>
    <name evidence="4" type="ORF">M9978_11915</name>
</gene>
<keyword evidence="3" id="KW-0732">Signal</keyword>
<evidence type="ECO:0000256" key="2">
    <source>
        <dbReference type="ARBA" id="ARBA00022801"/>
    </source>
</evidence>
<dbReference type="Pfam" id="PF00756">
    <property type="entry name" value="Esterase"/>
    <property type="match status" value="1"/>
</dbReference>
<comment type="caution">
    <text evidence="4">The sequence shown here is derived from an EMBL/GenBank/DDBJ whole genome shotgun (WGS) entry which is preliminary data.</text>
</comment>
<dbReference type="RefSeq" id="WP_254293442.1">
    <property type="nucleotide sequence ID" value="NZ_JAMLDX010000008.1"/>
</dbReference>
<dbReference type="SUPFAM" id="SSF53474">
    <property type="entry name" value="alpha/beta-Hydrolases"/>
    <property type="match status" value="1"/>
</dbReference>
<dbReference type="GO" id="GO:0016788">
    <property type="term" value="F:hydrolase activity, acting on ester bonds"/>
    <property type="evidence" value="ECO:0007669"/>
    <property type="project" value="TreeGrafter"/>
</dbReference>
<dbReference type="EMBL" id="JAMLDX010000008">
    <property type="protein sequence ID" value="MCP3731134.1"/>
    <property type="molecule type" value="Genomic_DNA"/>
</dbReference>
<reference evidence="4" key="1">
    <citation type="submission" date="2022-05" db="EMBL/GenBank/DDBJ databases">
        <title>Sphingomonas sp. strain MG17 Genome sequencing and assembly.</title>
        <authorList>
            <person name="Kim I."/>
        </authorList>
    </citation>
    <scope>NUCLEOTIDE SEQUENCE</scope>
    <source>
        <strain evidence="4">MG17</strain>
    </source>
</reference>
<accession>A0A9X2HP00</accession>
<dbReference type="AlphaFoldDB" id="A0A9X2HP00"/>